<dbReference type="GO" id="GO:0004521">
    <property type="term" value="F:RNA endonuclease activity"/>
    <property type="evidence" value="ECO:0007669"/>
    <property type="project" value="UniProtKB-UniRule"/>
</dbReference>
<feature type="binding site" evidence="7">
    <location>
        <position position="74"/>
    </location>
    <ligand>
        <name>Zn(2+)</name>
        <dbReference type="ChEBI" id="CHEBI:29105"/>
        <note>catalytic</note>
    </ligand>
</feature>
<protein>
    <recommendedName>
        <fullName evidence="7">Endoribonuclease YbeY</fullName>
        <ecNumber evidence="7">3.1.-.-</ecNumber>
    </recommendedName>
</protein>
<dbReference type="GO" id="GO:0006364">
    <property type="term" value="P:rRNA processing"/>
    <property type="evidence" value="ECO:0007669"/>
    <property type="project" value="UniProtKB-UniRule"/>
</dbReference>
<keyword evidence="4 7" id="KW-0255">Endonuclease</keyword>
<dbReference type="GO" id="GO:0005737">
    <property type="term" value="C:cytoplasm"/>
    <property type="evidence" value="ECO:0007669"/>
    <property type="project" value="UniProtKB-SubCell"/>
</dbReference>
<evidence type="ECO:0000256" key="7">
    <source>
        <dbReference type="HAMAP-Rule" id="MF_00009"/>
    </source>
</evidence>
<keyword evidence="5 7" id="KW-0378">Hydrolase</keyword>
<comment type="similarity">
    <text evidence="1 7">Belongs to the endoribonuclease YbeY family.</text>
</comment>
<sequence>MVLTLVGPRAIRSLNRKYRHKDRPTDVLSFSLKEKGPDGKFYLGDIIICPEVARKQAHKQGHSLLREIEILTIHGFLHLLGFEHFKGMEEEEARVRPRLLKNYRGDKS</sequence>
<dbReference type="Proteomes" id="UP000257323">
    <property type="component" value="Unassembled WGS sequence"/>
</dbReference>
<dbReference type="SUPFAM" id="SSF55486">
    <property type="entry name" value="Metalloproteases ('zincins'), catalytic domain"/>
    <property type="match status" value="1"/>
</dbReference>
<dbReference type="HAMAP" id="MF_00009">
    <property type="entry name" value="Endoribonucl_YbeY"/>
    <property type="match status" value="1"/>
</dbReference>
<comment type="subcellular location">
    <subcellularLocation>
        <location evidence="7">Cytoplasm</location>
    </subcellularLocation>
</comment>
<dbReference type="PANTHER" id="PTHR46986:SF1">
    <property type="entry name" value="ENDORIBONUCLEASE YBEY, CHLOROPLASTIC"/>
    <property type="match status" value="1"/>
</dbReference>
<keyword evidence="2 7" id="KW-0540">Nuclease</keyword>
<evidence type="ECO:0000256" key="2">
    <source>
        <dbReference type="ARBA" id="ARBA00022722"/>
    </source>
</evidence>
<evidence type="ECO:0000313" key="8">
    <source>
        <dbReference type="EMBL" id="RFT15559.1"/>
    </source>
</evidence>
<comment type="function">
    <text evidence="7">Single strand-specific metallo-endoribonuclease involved in late-stage 70S ribosome quality control and in maturation of the 3' terminus of the 16S rRNA.</text>
</comment>
<evidence type="ECO:0000256" key="5">
    <source>
        <dbReference type="ARBA" id="ARBA00022801"/>
    </source>
</evidence>
<keyword evidence="3 7" id="KW-0479">Metal-binding</keyword>
<dbReference type="Pfam" id="PF02130">
    <property type="entry name" value="YbeY"/>
    <property type="match status" value="1"/>
</dbReference>
<dbReference type="InterPro" id="IPR002036">
    <property type="entry name" value="YbeY"/>
</dbReference>
<organism evidence="8 9">
    <name type="scientific">Candidatus Saccharicenans subterraneus</name>
    <dbReference type="NCBI Taxonomy" id="2508984"/>
    <lineage>
        <taxon>Bacteria</taxon>
        <taxon>Candidatus Aminicenantota</taxon>
        <taxon>Candidatus Aminicenantia</taxon>
        <taxon>Candidatus Aminicenantales</taxon>
        <taxon>Candidatus Saccharicenantaceae</taxon>
        <taxon>Candidatus Saccharicenans</taxon>
    </lineage>
</organism>
<dbReference type="InterPro" id="IPR023091">
    <property type="entry name" value="MetalPrtase_cat_dom_sf_prd"/>
</dbReference>
<dbReference type="EMBL" id="QUAH01000008">
    <property type="protein sequence ID" value="RFT15559.1"/>
    <property type="molecule type" value="Genomic_DNA"/>
</dbReference>
<comment type="caution">
    <text evidence="8">The sequence shown here is derived from an EMBL/GenBank/DDBJ whole genome shotgun (WGS) entry which is preliminary data.</text>
</comment>
<dbReference type="PANTHER" id="PTHR46986">
    <property type="entry name" value="ENDORIBONUCLEASE YBEY, CHLOROPLASTIC"/>
    <property type="match status" value="1"/>
</dbReference>
<keyword evidence="7" id="KW-0963">Cytoplasm</keyword>
<dbReference type="AlphaFoldDB" id="A0A3E2BLC4"/>
<evidence type="ECO:0000256" key="4">
    <source>
        <dbReference type="ARBA" id="ARBA00022759"/>
    </source>
</evidence>
<evidence type="ECO:0000256" key="1">
    <source>
        <dbReference type="ARBA" id="ARBA00010875"/>
    </source>
</evidence>
<keyword evidence="7" id="KW-0690">Ribosome biogenesis</keyword>
<dbReference type="GO" id="GO:0008270">
    <property type="term" value="F:zinc ion binding"/>
    <property type="evidence" value="ECO:0007669"/>
    <property type="project" value="UniProtKB-UniRule"/>
</dbReference>
<evidence type="ECO:0000256" key="3">
    <source>
        <dbReference type="ARBA" id="ARBA00022723"/>
    </source>
</evidence>
<keyword evidence="6 7" id="KW-0862">Zinc</keyword>
<dbReference type="GO" id="GO:0004222">
    <property type="term" value="F:metalloendopeptidase activity"/>
    <property type="evidence" value="ECO:0007669"/>
    <property type="project" value="InterPro"/>
</dbReference>
<dbReference type="EC" id="3.1.-.-" evidence="7"/>
<feature type="binding site" evidence="7">
    <location>
        <position position="78"/>
    </location>
    <ligand>
        <name>Zn(2+)</name>
        <dbReference type="ChEBI" id="CHEBI:29105"/>
        <note>catalytic</note>
    </ligand>
</feature>
<dbReference type="NCBIfam" id="TIGR00043">
    <property type="entry name" value="rRNA maturation RNase YbeY"/>
    <property type="match status" value="1"/>
</dbReference>
<gene>
    <name evidence="7" type="primary">ybeY</name>
    <name evidence="8" type="ORF">OP8BY_0207</name>
</gene>
<dbReference type="Gene3D" id="3.40.390.30">
    <property type="entry name" value="Metalloproteases ('zincins'), catalytic domain"/>
    <property type="match status" value="1"/>
</dbReference>
<dbReference type="InterPro" id="IPR020549">
    <property type="entry name" value="YbeY_CS"/>
</dbReference>
<evidence type="ECO:0000313" key="9">
    <source>
        <dbReference type="Proteomes" id="UP000257323"/>
    </source>
</evidence>
<comment type="cofactor">
    <cofactor evidence="7">
        <name>Zn(2+)</name>
        <dbReference type="ChEBI" id="CHEBI:29105"/>
    </cofactor>
    <text evidence="7">Binds 1 zinc ion.</text>
</comment>
<accession>A0A3E2BLC4</accession>
<dbReference type="PROSITE" id="PS01306">
    <property type="entry name" value="UPF0054"/>
    <property type="match status" value="1"/>
</dbReference>
<keyword evidence="7" id="KW-0698">rRNA processing</keyword>
<proteinExistence type="inferred from homology"/>
<name>A0A3E2BLC4_9BACT</name>
<evidence type="ECO:0000256" key="6">
    <source>
        <dbReference type="ARBA" id="ARBA00022833"/>
    </source>
</evidence>
<feature type="binding site" evidence="7">
    <location>
        <position position="84"/>
    </location>
    <ligand>
        <name>Zn(2+)</name>
        <dbReference type="ChEBI" id="CHEBI:29105"/>
        <note>catalytic</note>
    </ligand>
</feature>
<reference evidence="8 9" key="1">
    <citation type="submission" date="2018-08" db="EMBL/GenBank/DDBJ databases">
        <title>Genome analysis of the thermophilic bacterium of the candidate phylum Aminicenantes from deep subsurface aquifer revealed its physiology and ecological role.</title>
        <authorList>
            <person name="Kadnikov V.V."/>
            <person name="Mardanov A.V."/>
            <person name="Beletsky A.V."/>
            <person name="Karnachuk O.V."/>
            <person name="Ravin N.V."/>
        </authorList>
    </citation>
    <scope>NUCLEOTIDE SEQUENCE [LARGE SCALE GENOMIC DNA]</scope>
    <source>
        <strain evidence="8">BY38</strain>
    </source>
</reference>